<dbReference type="InterPro" id="IPR007815">
    <property type="entry name" value="Emycin_Estase"/>
</dbReference>
<dbReference type="PANTHER" id="PTHR31299:SF0">
    <property type="entry name" value="ESTERASE, PUTATIVE (AFU_ORTHOLOGUE AFUA_1G05850)-RELATED"/>
    <property type="match status" value="1"/>
</dbReference>
<sequence>MTPSASRRLAVALLVWLTVVPGTVALSPAGGGSAVSGGPVPAGDDPLPALEKAARPLRTVEPSGPFEDLRAFGKAVGDAVVVGIGEAAHGSHDFVTFRHRVLRYLVEEKGFRSFVLEANWSAGARLDHYLLTGRGDPARIMSEEFQNAFVLLHSQEYLDMIRWMRAYNVAHPDDPLRFAGNDNGYAGPELYDRVVDHVRRTHPDLLPSVTELYRGLRPTLPVGEWIRATTAAPLDERRARAERTGRVLALLRARDAAGAGDEHAWAVRHATVIDQVARLYAFDFTDPDAVPEAMIYRDTVMADNTLWWQRRTGHRLVLGGHNSHLYTASSTPSLPLVQGQVLRRRLGDGYLAVGLSFDRGAVHATGQGLQHPVDEDVRRFEVEPAAPGSVEHTLARVSHPNWYLDLRTAPPAARNGLDVTRPKREIGTDFPPPGDQVDLLRSADVVVHLDEIRPSRRLDRDVSEQRPHAPVGSAAPLPDLRKAAHPLRTVEPTGPFDDLRPLGRTVGDARLVGIGQAAHGGHEFLAFQHRAFRYLVAEKGFRSLVLEAPWSAGLRLNDYLRTGRGDPARIMSEEYHNAYLFMHTREVLDLIRWMRAYNIVHPDDPLEFAGNDSSYASPDLYDRVVGHVREAHPDLLPTVTELYRGLRPTLPAGEYMEAYIKAPPAVRREKAERTGRVLELLRAQKPAERGEAGDDHAWAVRNAEVVDQVARQYAFDYDDPAEEREALAHRDFAMTDNTLWWLRQTGDRTMLAAHNGHAYLEGFDPDYPVTQGGLLRGVLGDGYRVVGLAFGHGSFLATDRGVAEPRDEDVKTFHSGPIAAGSVEHTLDRVSDHDWYLDLRTAPPAVRDWLGTTRPKREIGTHWPRDPDPVNLLRAADAVAYLHDIRPSHLLPRTCSPATRTPAALDRWTRVAGPLVGIGSMVCRGEERATHRRASQGQCSSLSGGSPRVCVSRSAAVISE</sequence>
<evidence type="ECO:0000313" key="3">
    <source>
        <dbReference type="Proteomes" id="UP001596035"/>
    </source>
</evidence>
<dbReference type="Gene3D" id="3.30.1870.10">
    <property type="entry name" value="EreA-like, domain 2"/>
    <property type="match status" value="2"/>
</dbReference>
<dbReference type="Gene3D" id="1.20.1440.30">
    <property type="entry name" value="Biosynthetic Protein domain"/>
    <property type="match status" value="2"/>
</dbReference>
<dbReference type="CDD" id="cd14728">
    <property type="entry name" value="Ere-like"/>
    <property type="match status" value="2"/>
</dbReference>
<reference evidence="3" key="1">
    <citation type="journal article" date="2019" name="Int. J. Syst. Evol. Microbiol.">
        <title>The Global Catalogue of Microorganisms (GCM) 10K type strain sequencing project: providing services to taxonomists for standard genome sequencing and annotation.</title>
        <authorList>
            <consortium name="The Broad Institute Genomics Platform"/>
            <consortium name="The Broad Institute Genome Sequencing Center for Infectious Disease"/>
            <person name="Wu L."/>
            <person name="Ma J."/>
        </authorList>
    </citation>
    <scope>NUCLEOTIDE SEQUENCE [LARGE SCALE GENOMIC DNA]</scope>
    <source>
        <strain evidence="3">CGMCC 4.7131</strain>
    </source>
</reference>
<dbReference type="SUPFAM" id="SSF159501">
    <property type="entry name" value="EreA/ChaN-like"/>
    <property type="match status" value="2"/>
</dbReference>
<evidence type="ECO:0000256" key="1">
    <source>
        <dbReference type="SAM" id="MobiDB-lite"/>
    </source>
</evidence>
<dbReference type="EMBL" id="JBHSKN010000016">
    <property type="protein sequence ID" value="MFC5241964.1"/>
    <property type="molecule type" value="Genomic_DNA"/>
</dbReference>
<keyword evidence="3" id="KW-1185">Reference proteome</keyword>
<organism evidence="2 3">
    <name type="scientific">Streptomyces atrovirens</name>
    <dbReference type="NCBI Taxonomy" id="285556"/>
    <lineage>
        <taxon>Bacteria</taxon>
        <taxon>Bacillati</taxon>
        <taxon>Actinomycetota</taxon>
        <taxon>Actinomycetes</taxon>
        <taxon>Kitasatosporales</taxon>
        <taxon>Streptomycetaceae</taxon>
        <taxon>Streptomyces</taxon>
    </lineage>
</organism>
<dbReference type="InterPro" id="IPR052036">
    <property type="entry name" value="Hydrolase/PRTase-associated"/>
</dbReference>
<evidence type="ECO:0000313" key="2">
    <source>
        <dbReference type="EMBL" id="MFC5241964.1"/>
    </source>
</evidence>
<proteinExistence type="predicted"/>
<name>A0ABW0DW07_9ACTN</name>
<dbReference type="Gene3D" id="3.40.1660.10">
    <property type="entry name" value="EreA-like (biosynthetic domain)"/>
    <property type="match status" value="2"/>
</dbReference>
<accession>A0ABW0DW07</accession>
<dbReference type="Proteomes" id="UP001596035">
    <property type="component" value="Unassembled WGS sequence"/>
</dbReference>
<feature type="region of interest" description="Disordered" evidence="1">
    <location>
        <begin position="457"/>
        <end position="477"/>
    </location>
</feature>
<comment type="caution">
    <text evidence="2">The sequence shown here is derived from an EMBL/GenBank/DDBJ whole genome shotgun (WGS) entry which is preliminary data.</text>
</comment>
<dbReference type="Pfam" id="PF05139">
    <property type="entry name" value="Erythro_esteras"/>
    <property type="match status" value="2"/>
</dbReference>
<dbReference type="RefSeq" id="WP_344560364.1">
    <property type="nucleotide sequence ID" value="NZ_BAAATG010000017.1"/>
</dbReference>
<dbReference type="PANTHER" id="PTHR31299">
    <property type="entry name" value="ESTERASE, PUTATIVE (AFU_ORTHOLOGUE AFUA_1G05850)-RELATED"/>
    <property type="match status" value="1"/>
</dbReference>
<protein>
    <submittedName>
        <fullName evidence="2">Erythromycin esterase family protein</fullName>
    </submittedName>
</protein>
<feature type="compositionally biased region" description="Basic and acidic residues" evidence="1">
    <location>
        <begin position="457"/>
        <end position="467"/>
    </location>
</feature>
<gene>
    <name evidence="2" type="ORF">ACFPWV_18945</name>
</gene>